<dbReference type="Pfam" id="PF02706">
    <property type="entry name" value="Wzz"/>
    <property type="match status" value="1"/>
</dbReference>
<proteinExistence type="inferred from homology"/>
<dbReference type="GO" id="GO:0005886">
    <property type="term" value="C:plasma membrane"/>
    <property type="evidence" value="ECO:0007669"/>
    <property type="project" value="UniProtKB-SubCell"/>
</dbReference>
<keyword evidence="3" id="KW-1003">Cell membrane</keyword>
<sequence>MSKELELKDYFRIVRKRLLLIVTIVIAACIVSGLYSYLVLDPVYQASTKLIVNKSNENAVVGQLDINTVNLNIRLIDTYKEIIKTPAVMDKVVAEHPEFGLTSEQLTSRVKVSSVNNTQVMTVSIQDLSYEKATELVNAISKVFIQELPTLMQVDNVSLLAAANPAKQPSPVAPKPVLNIAIAFIVSIMIGIGISLLLEYLDDTLRTERDVEQYLGVPTIAMIPRLKDEDIKSNKNRKSESLTQKGEHRVELHTQVK</sequence>
<feature type="transmembrane region" description="Helical" evidence="8">
    <location>
        <begin position="18"/>
        <end position="40"/>
    </location>
</feature>
<keyword evidence="4 8" id="KW-0812">Transmembrane</keyword>
<evidence type="ECO:0000256" key="2">
    <source>
        <dbReference type="ARBA" id="ARBA00006683"/>
    </source>
</evidence>
<feature type="domain" description="Polysaccharide chain length determinant N-terminal" evidence="9">
    <location>
        <begin position="4"/>
        <end position="95"/>
    </location>
</feature>
<evidence type="ECO:0000259" key="9">
    <source>
        <dbReference type="Pfam" id="PF02706"/>
    </source>
</evidence>
<gene>
    <name evidence="10" type="ORF">D3H35_06680</name>
</gene>
<dbReference type="InterPro" id="IPR050445">
    <property type="entry name" value="Bact_polysacc_biosynth/exp"/>
</dbReference>
<keyword evidence="6 8" id="KW-0472">Membrane</keyword>
<dbReference type="RefSeq" id="WP_119148333.1">
    <property type="nucleotide sequence ID" value="NZ_JBHSOV010000042.1"/>
</dbReference>
<dbReference type="PROSITE" id="PS51257">
    <property type="entry name" value="PROKAR_LIPOPROTEIN"/>
    <property type="match status" value="1"/>
</dbReference>
<accession>A0A398CPI0</accession>
<dbReference type="PANTHER" id="PTHR32309:SF13">
    <property type="entry name" value="FERRIC ENTEROBACTIN TRANSPORT PROTEIN FEPE"/>
    <property type="match status" value="1"/>
</dbReference>
<keyword evidence="11" id="KW-1185">Reference proteome</keyword>
<dbReference type="EMBL" id="QXJM01000027">
    <property type="protein sequence ID" value="RIE04292.1"/>
    <property type="molecule type" value="Genomic_DNA"/>
</dbReference>
<comment type="subcellular location">
    <subcellularLocation>
        <location evidence="1">Cell membrane</location>
        <topology evidence="1">Multi-pass membrane protein</topology>
    </subcellularLocation>
</comment>
<organism evidence="10 11">
    <name type="scientific">Cohnella faecalis</name>
    <dbReference type="NCBI Taxonomy" id="2315694"/>
    <lineage>
        <taxon>Bacteria</taxon>
        <taxon>Bacillati</taxon>
        <taxon>Bacillota</taxon>
        <taxon>Bacilli</taxon>
        <taxon>Bacillales</taxon>
        <taxon>Paenibacillaceae</taxon>
        <taxon>Cohnella</taxon>
    </lineage>
</organism>
<dbReference type="AlphaFoldDB" id="A0A398CPI0"/>
<evidence type="ECO:0000256" key="8">
    <source>
        <dbReference type="SAM" id="Phobius"/>
    </source>
</evidence>
<comment type="caution">
    <text evidence="10">The sequence shown here is derived from an EMBL/GenBank/DDBJ whole genome shotgun (WGS) entry which is preliminary data.</text>
</comment>
<protein>
    <submittedName>
        <fullName evidence="10">Lipopolysaccharide biosynthesis protein</fullName>
    </submittedName>
</protein>
<reference evidence="10 11" key="1">
    <citation type="submission" date="2018-09" db="EMBL/GenBank/DDBJ databases">
        <title>Cohnella cavernae sp. nov., isolated from a karst cave.</title>
        <authorList>
            <person name="Zhu H."/>
        </authorList>
    </citation>
    <scope>NUCLEOTIDE SEQUENCE [LARGE SCALE GENOMIC DNA]</scope>
    <source>
        <strain evidence="10 11">K2E09-144</strain>
    </source>
</reference>
<evidence type="ECO:0000256" key="4">
    <source>
        <dbReference type="ARBA" id="ARBA00022692"/>
    </source>
</evidence>
<evidence type="ECO:0000256" key="3">
    <source>
        <dbReference type="ARBA" id="ARBA00022475"/>
    </source>
</evidence>
<dbReference type="OrthoDB" id="2360475at2"/>
<keyword evidence="5 8" id="KW-1133">Transmembrane helix</keyword>
<feature type="transmembrane region" description="Helical" evidence="8">
    <location>
        <begin position="177"/>
        <end position="198"/>
    </location>
</feature>
<feature type="region of interest" description="Disordered" evidence="7">
    <location>
        <begin position="232"/>
        <end position="257"/>
    </location>
</feature>
<dbReference type="InterPro" id="IPR003856">
    <property type="entry name" value="LPS_length_determ_N"/>
</dbReference>
<evidence type="ECO:0000256" key="6">
    <source>
        <dbReference type="ARBA" id="ARBA00023136"/>
    </source>
</evidence>
<evidence type="ECO:0000256" key="1">
    <source>
        <dbReference type="ARBA" id="ARBA00004651"/>
    </source>
</evidence>
<evidence type="ECO:0000256" key="7">
    <source>
        <dbReference type="SAM" id="MobiDB-lite"/>
    </source>
</evidence>
<dbReference type="GO" id="GO:0004713">
    <property type="term" value="F:protein tyrosine kinase activity"/>
    <property type="evidence" value="ECO:0007669"/>
    <property type="project" value="TreeGrafter"/>
</dbReference>
<evidence type="ECO:0000313" key="11">
    <source>
        <dbReference type="Proteomes" id="UP000266340"/>
    </source>
</evidence>
<dbReference type="PANTHER" id="PTHR32309">
    <property type="entry name" value="TYROSINE-PROTEIN KINASE"/>
    <property type="match status" value="1"/>
</dbReference>
<name>A0A398CPI0_9BACL</name>
<dbReference type="Proteomes" id="UP000266340">
    <property type="component" value="Unassembled WGS sequence"/>
</dbReference>
<evidence type="ECO:0000256" key="5">
    <source>
        <dbReference type="ARBA" id="ARBA00022989"/>
    </source>
</evidence>
<evidence type="ECO:0000313" key="10">
    <source>
        <dbReference type="EMBL" id="RIE04292.1"/>
    </source>
</evidence>
<comment type="similarity">
    <text evidence="2">Belongs to the CpsC/CapA family.</text>
</comment>